<dbReference type="SUPFAM" id="SSF89796">
    <property type="entry name" value="CoA-transferase family III (CaiB/BaiF)"/>
    <property type="match status" value="1"/>
</dbReference>
<dbReference type="Gene3D" id="3.40.50.10540">
    <property type="entry name" value="Crotonobetainyl-coa:carnitine coa-transferase, domain 1"/>
    <property type="match status" value="1"/>
</dbReference>
<dbReference type="AlphaFoldDB" id="A0A1S1NSS4"/>
<sequence length="388" mass="41485">MGWHQDAGQAGPLAGIRVIELVGMGPGPFAAMLLGDLGADVLCVDRPGGPEGAISPELDPTRRNRRSVCVDLKRPDADELILRLVESADALIDVFRPGVAERLGIGPDECIARNPRLVYGRMTGWGQGGPLAADAGHDINYVAVSGSLDLIGRRGEAPVPPLNLLGDYAGGGMLLAIGVLAALANASRSGRGQVVDAAMVDGASLLTTYIHGLRAVGAWQDRRGMNLIDTGAPFYNVYQTADGKHVAVGALEARFYWNLLNRLGIDDVDPADQMDQTTWPAMKIRLAEIFRSRTRDEWCALFEGADACVTPVLALGEVASHPHHRHRGSFTQVDGVLQPAPAPRFSQTPTSIRRPPPRRGQDTDEVLLDWGLQAEEIVAARRQGVIGS</sequence>
<reference evidence="2 3" key="1">
    <citation type="submission" date="2016-10" db="EMBL/GenBank/DDBJ databases">
        <title>Genome sequence of Mycobacterium talmonii.</title>
        <authorList>
            <person name="Greninger A.L."/>
            <person name="Elliott B."/>
            <person name="Vasireddy S."/>
            <person name="Vasireddy R."/>
        </authorList>
    </citation>
    <scope>NUCLEOTIDE SEQUENCE [LARGE SCALE GENOMIC DNA]</scope>
    <source>
        <strain evidence="3">NE-TNMC-100812</strain>
    </source>
</reference>
<dbReference type="EMBL" id="MLQM01000001">
    <property type="protein sequence ID" value="OHV06922.1"/>
    <property type="molecule type" value="Genomic_DNA"/>
</dbReference>
<accession>A0A1S1NSS4</accession>
<evidence type="ECO:0000313" key="3">
    <source>
        <dbReference type="Proteomes" id="UP000179734"/>
    </source>
</evidence>
<keyword evidence="3" id="KW-1185">Reference proteome</keyword>
<dbReference type="InterPro" id="IPR044855">
    <property type="entry name" value="CoA-Trfase_III_dom3_sf"/>
</dbReference>
<comment type="caution">
    <text evidence="2">The sequence shown here is derived from an EMBL/GenBank/DDBJ whole genome shotgun (WGS) entry which is preliminary data.</text>
</comment>
<dbReference type="RefSeq" id="WP_071019362.1">
    <property type="nucleotide sequence ID" value="NZ_MLQM01000001.1"/>
</dbReference>
<dbReference type="InterPro" id="IPR023606">
    <property type="entry name" value="CoA-Trfase_III_dom_1_sf"/>
</dbReference>
<name>A0A1S1NSS4_9MYCO</name>
<feature type="region of interest" description="Disordered" evidence="1">
    <location>
        <begin position="332"/>
        <end position="363"/>
    </location>
</feature>
<proteinExistence type="predicted"/>
<dbReference type="Gene3D" id="3.30.1540.10">
    <property type="entry name" value="formyl-coa transferase, domain 3"/>
    <property type="match status" value="1"/>
</dbReference>
<gene>
    <name evidence="2" type="ORF">BKN37_00325</name>
</gene>
<dbReference type="InterPro" id="IPR003673">
    <property type="entry name" value="CoA-Trfase_fam_III"/>
</dbReference>
<evidence type="ECO:0000256" key="1">
    <source>
        <dbReference type="SAM" id="MobiDB-lite"/>
    </source>
</evidence>
<evidence type="ECO:0000313" key="2">
    <source>
        <dbReference type="EMBL" id="OHV06922.1"/>
    </source>
</evidence>
<protein>
    <submittedName>
        <fullName evidence="2">Carnitine dehydratase</fullName>
    </submittedName>
</protein>
<dbReference type="PANTHER" id="PTHR48228">
    <property type="entry name" value="SUCCINYL-COA--D-CITRAMALATE COA-TRANSFERASE"/>
    <property type="match status" value="1"/>
</dbReference>
<dbReference type="Proteomes" id="UP000179734">
    <property type="component" value="Unassembled WGS sequence"/>
</dbReference>
<dbReference type="GO" id="GO:0003824">
    <property type="term" value="F:catalytic activity"/>
    <property type="evidence" value="ECO:0007669"/>
    <property type="project" value="InterPro"/>
</dbReference>
<dbReference type="PANTHER" id="PTHR48228:SF5">
    <property type="entry name" value="ALPHA-METHYLACYL-COA RACEMASE"/>
    <property type="match status" value="1"/>
</dbReference>
<dbReference type="InterPro" id="IPR050509">
    <property type="entry name" value="CoA-transferase_III"/>
</dbReference>
<organism evidence="2 3">
    <name type="scientific">Mycobacterium talmoniae</name>
    <dbReference type="NCBI Taxonomy" id="1858794"/>
    <lineage>
        <taxon>Bacteria</taxon>
        <taxon>Bacillati</taxon>
        <taxon>Actinomycetota</taxon>
        <taxon>Actinomycetes</taxon>
        <taxon>Mycobacteriales</taxon>
        <taxon>Mycobacteriaceae</taxon>
        <taxon>Mycobacterium</taxon>
    </lineage>
</organism>
<dbReference type="Pfam" id="PF02515">
    <property type="entry name" value="CoA_transf_3"/>
    <property type="match status" value="1"/>
</dbReference>